<comment type="caution">
    <text evidence="9">The sequence shown here is derived from an EMBL/GenBank/DDBJ whole genome shotgun (WGS) entry which is preliminary data.</text>
</comment>
<evidence type="ECO:0000256" key="2">
    <source>
        <dbReference type="ARBA" id="ARBA00022692"/>
    </source>
</evidence>
<dbReference type="Proteomes" id="UP001187192">
    <property type="component" value="Unassembled WGS sequence"/>
</dbReference>
<evidence type="ECO:0000256" key="1">
    <source>
        <dbReference type="ARBA" id="ARBA00004167"/>
    </source>
</evidence>
<keyword evidence="6" id="KW-1015">Disulfide bond</keyword>
<dbReference type="Gene3D" id="2.90.10.10">
    <property type="entry name" value="Bulb-type lectin domain"/>
    <property type="match status" value="1"/>
</dbReference>
<evidence type="ECO:0000256" key="6">
    <source>
        <dbReference type="ARBA" id="ARBA00023157"/>
    </source>
</evidence>
<accession>A0AA88ARJ2</accession>
<evidence type="ECO:0000259" key="8">
    <source>
        <dbReference type="PROSITE" id="PS50927"/>
    </source>
</evidence>
<keyword evidence="7" id="KW-0325">Glycoprotein</keyword>
<keyword evidence="10" id="KW-1185">Reference proteome</keyword>
<evidence type="ECO:0000313" key="10">
    <source>
        <dbReference type="Proteomes" id="UP001187192"/>
    </source>
</evidence>
<feature type="domain" description="Bulb-type lectin" evidence="8">
    <location>
        <begin position="1"/>
        <end position="87"/>
    </location>
</feature>
<sequence>MKQKTVIWTDNRDDMPRPCGTTLLLSSDGRLVLRDAQGMEVGKIANTSQQATLLPCLIQAISSSTTQINGNLAQYPADSPILPYYAYWKINTFKEVKAKAKVVYRLTIDADGNLRLYSHSLVHDSNWAVEWFSVKNKCAPIGLCGLNSYCVLGDDEEPTYACLPGFDFTDQHRRS</sequence>
<dbReference type="InterPro" id="IPR000858">
    <property type="entry name" value="S_locus_glycoprot_dom"/>
</dbReference>
<keyword evidence="5" id="KW-0472">Membrane</keyword>
<dbReference type="PANTHER" id="PTHR47974">
    <property type="entry name" value="OS07G0415500 PROTEIN"/>
    <property type="match status" value="1"/>
</dbReference>
<dbReference type="GO" id="GO:0016020">
    <property type="term" value="C:membrane"/>
    <property type="evidence" value="ECO:0007669"/>
    <property type="project" value="UniProtKB-SubCell"/>
</dbReference>
<keyword evidence="3" id="KW-0732">Signal</keyword>
<proteinExistence type="predicted"/>
<dbReference type="InterPro" id="IPR001480">
    <property type="entry name" value="Bulb-type_lectin_dom"/>
</dbReference>
<gene>
    <name evidence="9" type="ORF">TIFTF001_020383</name>
</gene>
<keyword evidence="2" id="KW-0812">Transmembrane</keyword>
<evidence type="ECO:0000256" key="4">
    <source>
        <dbReference type="ARBA" id="ARBA00022989"/>
    </source>
</evidence>
<dbReference type="GO" id="GO:0048544">
    <property type="term" value="P:recognition of pollen"/>
    <property type="evidence" value="ECO:0007669"/>
    <property type="project" value="InterPro"/>
</dbReference>
<dbReference type="InterPro" id="IPR036426">
    <property type="entry name" value="Bulb-type_lectin_dom_sf"/>
</dbReference>
<dbReference type="AlphaFoldDB" id="A0AA88ARJ2"/>
<protein>
    <recommendedName>
        <fullName evidence="8">Bulb-type lectin domain-containing protein</fullName>
    </recommendedName>
</protein>
<dbReference type="Pfam" id="PF00954">
    <property type="entry name" value="S_locus_glycop"/>
    <property type="match status" value="1"/>
</dbReference>
<evidence type="ECO:0000256" key="5">
    <source>
        <dbReference type="ARBA" id="ARBA00023136"/>
    </source>
</evidence>
<name>A0AA88ARJ2_FICCA</name>
<evidence type="ECO:0000256" key="7">
    <source>
        <dbReference type="ARBA" id="ARBA00023180"/>
    </source>
</evidence>
<evidence type="ECO:0000256" key="3">
    <source>
        <dbReference type="ARBA" id="ARBA00022729"/>
    </source>
</evidence>
<dbReference type="PANTHER" id="PTHR47974:SF18">
    <property type="entry name" value="RECEPTOR-LIKE SERINE_THREONINE-PROTEIN KINASE"/>
    <property type="match status" value="1"/>
</dbReference>
<organism evidence="9 10">
    <name type="scientific">Ficus carica</name>
    <name type="common">Common fig</name>
    <dbReference type="NCBI Taxonomy" id="3494"/>
    <lineage>
        <taxon>Eukaryota</taxon>
        <taxon>Viridiplantae</taxon>
        <taxon>Streptophyta</taxon>
        <taxon>Embryophyta</taxon>
        <taxon>Tracheophyta</taxon>
        <taxon>Spermatophyta</taxon>
        <taxon>Magnoliopsida</taxon>
        <taxon>eudicotyledons</taxon>
        <taxon>Gunneridae</taxon>
        <taxon>Pentapetalae</taxon>
        <taxon>rosids</taxon>
        <taxon>fabids</taxon>
        <taxon>Rosales</taxon>
        <taxon>Moraceae</taxon>
        <taxon>Ficeae</taxon>
        <taxon>Ficus</taxon>
    </lineage>
</organism>
<comment type="subcellular location">
    <subcellularLocation>
        <location evidence="1">Membrane</location>
        <topology evidence="1">Single-pass membrane protein</topology>
    </subcellularLocation>
</comment>
<keyword evidence="4" id="KW-1133">Transmembrane helix</keyword>
<evidence type="ECO:0000313" key="9">
    <source>
        <dbReference type="EMBL" id="GMN51238.1"/>
    </source>
</evidence>
<dbReference type="EMBL" id="BTGU01000036">
    <property type="protein sequence ID" value="GMN51238.1"/>
    <property type="molecule type" value="Genomic_DNA"/>
</dbReference>
<dbReference type="PROSITE" id="PS50927">
    <property type="entry name" value="BULB_LECTIN"/>
    <property type="match status" value="1"/>
</dbReference>
<reference evidence="9" key="1">
    <citation type="submission" date="2023-07" db="EMBL/GenBank/DDBJ databases">
        <title>draft genome sequence of fig (Ficus carica).</title>
        <authorList>
            <person name="Takahashi T."/>
            <person name="Nishimura K."/>
        </authorList>
    </citation>
    <scope>NUCLEOTIDE SEQUENCE</scope>
</reference>